<dbReference type="InterPro" id="IPR058532">
    <property type="entry name" value="YjbR/MT2646/Rv2570-like"/>
</dbReference>
<evidence type="ECO:0000313" key="1">
    <source>
        <dbReference type="EMBL" id="ALV42163.1"/>
    </source>
</evidence>
<dbReference type="KEGG" id="psul:AU252_14225"/>
<dbReference type="Gene3D" id="3.90.1150.30">
    <property type="match status" value="1"/>
</dbReference>
<dbReference type="RefSeq" id="WP_058931285.1">
    <property type="nucleotide sequence ID" value="NZ_CP013747.1"/>
</dbReference>
<dbReference type="AlphaFoldDB" id="A0A0U3PCS1"/>
<evidence type="ECO:0000313" key="2">
    <source>
        <dbReference type="Proteomes" id="UP000065151"/>
    </source>
</evidence>
<dbReference type="Proteomes" id="UP000065151">
    <property type="component" value="Chromosome"/>
</dbReference>
<dbReference type="EMBL" id="CP013747">
    <property type="protein sequence ID" value="ALV42163.1"/>
    <property type="molecule type" value="Genomic_DNA"/>
</dbReference>
<accession>A0A0U3PCS1</accession>
<reference evidence="1 2" key="1">
    <citation type="submission" date="2015-12" db="EMBL/GenBank/DDBJ databases">
        <authorList>
            <person name="Shamseldin A."/>
            <person name="Moawad H."/>
            <person name="Abd El-Rahim W.M."/>
            <person name="Sadowsky M.J."/>
        </authorList>
    </citation>
    <scope>NUCLEOTIDE SEQUENCE [LARGE SCALE GENOMIC DNA]</scope>
    <source>
        <strain evidence="1 2">Ar51</strain>
    </source>
</reference>
<dbReference type="Pfam" id="PF04237">
    <property type="entry name" value="YjbR"/>
    <property type="match status" value="1"/>
</dbReference>
<name>A0A0U3PCS1_9MICC</name>
<dbReference type="InterPro" id="IPR038056">
    <property type="entry name" value="YjbR-like_sf"/>
</dbReference>
<dbReference type="SUPFAM" id="SSF142906">
    <property type="entry name" value="YjbR-like"/>
    <property type="match status" value="1"/>
</dbReference>
<evidence type="ECO:0008006" key="3">
    <source>
        <dbReference type="Google" id="ProtNLM"/>
    </source>
</evidence>
<organism evidence="1">
    <name type="scientific">Pseudarthrobacter sulfonivorans</name>
    <dbReference type="NCBI Taxonomy" id="121292"/>
    <lineage>
        <taxon>Bacteria</taxon>
        <taxon>Bacillati</taxon>
        <taxon>Actinomycetota</taxon>
        <taxon>Actinomycetes</taxon>
        <taxon>Micrococcales</taxon>
        <taxon>Micrococcaceae</taxon>
        <taxon>Pseudarthrobacter</taxon>
    </lineage>
</organism>
<proteinExistence type="predicted"/>
<gene>
    <name evidence="1" type="ORF">AU252_14225</name>
</gene>
<sequence>MATESDVRSMCLALPGVTERSSWDQPAWFAKTLMARMWEDGVLTVKTTEREALAGTAPTTYFWTPHHERSPQLVLVRLARIGTEELGELLEESYRLAGGRGS</sequence>
<protein>
    <recommendedName>
        <fullName evidence="3">MmcQ/YjbR family DNA-binding protein</fullName>
    </recommendedName>
</protein>
<dbReference type="STRING" id="121292.AU252_14225"/>